<dbReference type="EMBL" id="CADCTM010000221">
    <property type="protein sequence ID" value="CAA9241208.1"/>
    <property type="molecule type" value="Genomic_DNA"/>
</dbReference>
<gene>
    <name evidence="1" type="ORF">AVDCRST_MAG92-1547</name>
</gene>
<accession>A0A6J4I3A3</accession>
<protein>
    <submittedName>
        <fullName evidence="1">Uncharacterized protein</fullName>
    </submittedName>
</protein>
<sequence>MKTPQAVAMPQPPIAKSLTLAQCIIAYCEEKKYKIDRGVGEKNIIYVEGMYPEGKLNDDTFNVWNDARLVIEFKKGTPEILGAWEATTEPGRYYTLQPLNLSGVARIAFGQYQSWQVGTHNQADPHEALIQTGGSVTVYRDLNKDGLRIGDRIDTGYFGINQTWGADSPTSDIGASSAGSLVGRTREGHRQFMALCKQDPRYIKNRDYIFQATVIPGDDLFKRYPPTVAAKPVVTATTDNLSPGQLNSAIANAAINLRGMSTAEGPDGGNNACAWSINRVLQKAGIAPLGENPNYVPSLVDDLKGGRGQLIQGNEAKPGDLVIAHGEAHIGIGLDQGCATVLSNSSSRARFVWESDTDFDGSYGGSSTIYRLLK</sequence>
<reference evidence="1" key="1">
    <citation type="submission" date="2020-02" db="EMBL/GenBank/DDBJ databases">
        <authorList>
            <person name="Meier V. D."/>
        </authorList>
    </citation>
    <scope>NUCLEOTIDE SEQUENCE</scope>
    <source>
        <strain evidence="1">AVDCRST_MAG92</strain>
    </source>
</reference>
<organism evidence="1">
    <name type="scientific">uncultured Coleofasciculus sp</name>
    <dbReference type="NCBI Taxonomy" id="1267456"/>
    <lineage>
        <taxon>Bacteria</taxon>
        <taxon>Bacillati</taxon>
        <taxon>Cyanobacteriota</taxon>
        <taxon>Cyanophyceae</taxon>
        <taxon>Coleofasciculales</taxon>
        <taxon>Coleofasciculaceae</taxon>
        <taxon>Coleofasciculus</taxon>
        <taxon>environmental samples</taxon>
    </lineage>
</organism>
<name>A0A6J4I3A3_9CYAN</name>
<evidence type="ECO:0000313" key="1">
    <source>
        <dbReference type="EMBL" id="CAA9241208.1"/>
    </source>
</evidence>
<proteinExistence type="predicted"/>
<dbReference type="AlphaFoldDB" id="A0A6J4I3A3"/>